<evidence type="ECO:0000313" key="2">
    <source>
        <dbReference type="EMBL" id="GGB78685.1"/>
    </source>
</evidence>
<dbReference type="RefSeq" id="WP_084393284.1">
    <property type="nucleotide sequence ID" value="NZ_BMKF01000002.1"/>
</dbReference>
<keyword evidence="1" id="KW-1133">Transmembrane helix</keyword>
<organism evidence="2 3">
    <name type="scientific">Henriciella pelagia</name>
    <dbReference type="NCBI Taxonomy" id="1977912"/>
    <lineage>
        <taxon>Bacteria</taxon>
        <taxon>Pseudomonadati</taxon>
        <taxon>Pseudomonadota</taxon>
        <taxon>Alphaproteobacteria</taxon>
        <taxon>Hyphomonadales</taxon>
        <taxon>Hyphomonadaceae</taxon>
        <taxon>Henriciella</taxon>
    </lineage>
</organism>
<evidence type="ECO:0000256" key="1">
    <source>
        <dbReference type="SAM" id="Phobius"/>
    </source>
</evidence>
<name>A0ABQ1JXV1_9PROT</name>
<evidence type="ECO:0000313" key="3">
    <source>
        <dbReference type="Proteomes" id="UP000628854"/>
    </source>
</evidence>
<keyword evidence="1" id="KW-0812">Transmembrane</keyword>
<keyword evidence="1" id="KW-0472">Membrane</keyword>
<dbReference type="Proteomes" id="UP000628854">
    <property type="component" value="Unassembled WGS sequence"/>
</dbReference>
<dbReference type="EMBL" id="BMKF01000002">
    <property type="protein sequence ID" value="GGB78685.1"/>
    <property type="molecule type" value="Genomic_DNA"/>
</dbReference>
<protein>
    <recommendedName>
        <fullName evidence="4">DUF4760 domain-containing protein</fullName>
    </recommendedName>
</protein>
<sequence>MSLSDIGAVANLLSAIAVLATLIYLAIQVEQSNRLARSQSRQRMIEQTQQELYQWIDNPDLREAFLSSKVPSAETQSKMHFFLISAMRQREWEWFQYKDGIINKQVYEAYHGVIALHLGIPRTRKWWQTVGRMGFNPIFVSEVDAFLERQPLTEKYYEDIRRFDSLVLESGPV</sequence>
<comment type="caution">
    <text evidence="2">The sequence shown here is derived from an EMBL/GenBank/DDBJ whole genome shotgun (WGS) entry which is preliminary data.</text>
</comment>
<feature type="transmembrane region" description="Helical" evidence="1">
    <location>
        <begin position="6"/>
        <end position="27"/>
    </location>
</feature>
<gene>
    <name evidence="2" type="ORF">GCM10011503_29400</name>
</gene>
<evidence type="ECO:0008006" key="4">
    <source>
        <dbReference type="Google" id="ProtNLM"/>
    </source>
</evidence>
<accession>A0ABQ1JXV1</accession>
<keyword evidence="3" id="KW-1185">Reference proteome</keyword>
<proteinExistence type="predicted"/>
<reference evidence="3" key="1">
    <citation type="journal article" date="2019" name="Int. J. Syst. Evol. Microbiol.">
        <title>The Global Catalogue of Microorganisms (GCM) 10K type strain sequencing project: providing services to taxonomists for standard genome sequencing and annotation.</title>
        <authorList>
            <consortium name="The Broad Institute Genomics Platform"/>
            <consortium name="The Broad Institute Genome Sequencing Center for Infectious Disease"/>
            <person name="Wu L."/>
            <person name="Ma J."/>
        </authorList>
    </citation>
    <scope>NUCLEOTIDE SEQUENCE [LARGE SCALE GENOMIC DNA]</scope>
    <source>
        <strain evidence="3">CGMCC 1.15928</strain>
    </source>
</reference>